<reference evidence="1" key="1">
    <citation type="submission" date="2019-12" db="EMBL/GenBank/DDBJ databases">
        <title>Genome sequencing and annotation of Brassica cretica.</title>
        <authorList>
            <person name="Studholme D.J."/>
            <person name="Sarris P."/>
        </authorList>
    </citation>
    <scope>NUCLEOTIDE SEQUENCE</scope>
    <source>
        <strain evidence="1">PFS-109/04</strain>
        <tissue evidence="1">Leaf</tissue>
    </source>
</reference>
<comment type="caution">
    <text evidence="1">The sequence shown here is derived from an EMBL/GenBank/DDBJ whole genome shotgun (WGS) entry which is preliminary data.</text>
</comment>
<proteinExistence type="predicted"/>
<evidence type="ECO:0000313" key="2">
    <source>
        <dbReference type="Proteomes" id="UP000712600"/>
    </source>
</evidence>
<dbReference type="Proteomes" id="UP000712600">
    <property type="component" value="Unassembled WGS sequence"/>
</dbReference>
<gene>
    <name evidence="1" type="ORF">F2Q69_00036780</name>
</gene>
<sequence length="138" mass="15194">MCFSLTGPPPSSSCLISLGCFETPPGCHARPKPSHEIVGVENGYDEVNVQIPAEYKYVFPQQIMLGQENVEADRALTEAQSLSTYMARSLRSDRALPEARSLRSDRARIRLGHYVAINLSPKHGRYVATEHVHGSVAT</sequence>
<evidence type="ECO:0000313" key="1">
    <source>
        <dbReference type="EMBL" id="KAF3602988.1"/>
    </source>
</evidence>
<name>A0A8S9SQD1_BRACR</name>
<dbReference type="AlphaFoldDB" id="A0A8S9SQD1"/>
<dbReference type="EMBL" id="QGKX02000004">
    <property type="protein sequence ID" value="KAF3602988.1"/>
    <property type="molecule type" value="Genomic_DNA"/>
</dbReference>
<protein>
    <submittedName>
        <fullName evidence="1">Uncharacterized protein</fullName>
    </submittedName>
</protein>
<accession>A0A8S9SQD1</accession>
<organism evidence="1 2">
    <name type="scientific">Brassica cretica</name>
    <name type="common">Mustard</name>
    <dbReference type="NCBI Taxonomy" id="69181"/>
    <lineage>
        <taxon>Eukaryota</taxon>
        <taxon>Viridiplantae</taxon>
        <taxon>Streptophyta</taxon>
        <taxon>Embryophyta</taxon>
        <taxon>Tracheophyta</taxon>
        <taxon>Spermatophyta</taxon>
        <taxon>Magnoliopsida</taxon>
        <taxon>eudicotyledons</taxon>
        <taxon>Gunneridae</taxon>
        <taxon>Pentapetalae</taxon>
        <taxon>rosids</taxon>
        <taxon>malvids</taxon>
        <taxon>Brassicales</taxon>
        <taxon>Brassicaceae</taxon>
        <taxon>Brassiceae</taxon>
        <taxon>Brassica</taxon>
    </lineage>
</organism>